<protein>
    <recommendedName>
        <fullName evidence="1">Integrase zinc-binding domain-containing protein</fullName>
    </recommendedName>
</protein>
<dbReference type="EMBL" id="JAMSHJ010000001">
    <property type="protein sequence ID" value="KAI5443429.1"/>
    <property type="molecule type" value="Genomic_DNA"/>
</dbReference>
<keyword evidence="3" id="KW-1185">Reference proteome</keyword>
<proteinExistence type="predicted"/>
<evidence type="ECO:0000259" key="1">
    <source>
        <dbReference type="Pfam" id="PF17921"/>
    </source>
</evidence>
<evidence type="ECO:0000313" key="2">
    <source>
        <dbReference type="EMBL" id="KAI5443429.1"/>
    </source>
</evidence>
<sequence length="155" mass="18211">MLHLPEHDPLRTTLDSIALASTQLTARYLKNSRKDFVNYLAADIVPPDLDYHRKKKFFHDVRNFYWDEPLLFKRGKDGIFRRCIPEEEVSNIIKHCHSAPYGGHASTSKTYAKILQVGLFWPTMWRDVYACIVKCDRCQRTGNISRRDEMPLRNI</sequence>
<organism evidence="2 3">
    <name type="scientific">Pisum sativum</name>
    <name type="common">Garden pea</name>
    <name type="synonym">Lathyrus oleraceus</name>
    <dbReference type="NCBI Taxonomy" id="3888"/>
    <lineage>
        <taxon>Eukaryota</taxon>
        <taxon>Viridiplantae</taxon>
        <taxon>Streptophyta</taxon>
        <taxon>Embryophyta</taxon>
        <taxon>Tracheophyta</taxon>
        <taxon>Spermatophyta</taxon>
        <taxon>Magnoliopsida</taxon>
        <taxon>eudicotyledons</taxon>
        <taxon>Gunneridae</taxon>
        <taxon>Pentapetalae</taxon>
        <taxon>rosids</taxon>
        <taxon>fabids</taxon>
        <taxon>Fabales</taxon>
        <taxon>Fabaceae</taxon>
        <taxon>Papilionoideae</taxon>
        <taxon>50 kb inversion clade</taxon>
        <taxon>NPAAA clade</taxon>
        <taxon>Hologalegina</taxon>
        <taxon>IRL clade</taxon>
        <taxon>Fabeae</taxon>
        <taxon>Lathyrus</taxon>
    </lineage>
</organism>
<dbReference type="InterPro" id="IPR052160">
    <property type="entry name" value="Gypsy_RT_Integrase-like"/>
</dbReference>
<dbReference type="Proteomes" id="UP001058974">
    <property type="component" value="Chromosome 1"/>
</dbReference>
<dbReference type="Pfam" id="PF17921">
    <property type="entry name" value="Integrase_H2C2"/>
    <property type="match status" value="1"/>
</dbReference>
<gene>
    <name evidence="2" type="ORF">KIW84_012173</name>
</gene>
<name>A0A9D5BGU5_PEA</name>
<dbReference type="Gene3D" id="1.10.340.70">
    <property type="match status" value="1"/>
</dbReference>
<dbReference type="Gramene" id="Psat01G0217300-T1">
    <property type="protein sequence ID" value="KAI5443429.1"/>
    <property type="gene ID" value="KIW84_012173"/>
</dbReference>
<dbReference type="AlphaFoldDB" id="A0A9D5BGU5"/>
<feature type="domain" description="Integrase zinc-binding" evidence="1">
    <location>
        <begin position="84"/>
        <end position="141"/>
    </location>
</feature>
<dbReference type="PANTHER" id="PTHR47266">
    <property type="entry name" value="ENDONUCLEASE-RELATED"/>
    <property type="match status" value="1"/>
</dbReference>
<accession>A0A9D5BGU5</accession>
<evidence type="ECO:0000313" key="3">
    <source>
        <dbReference type="Proteomes" id="UP001058974"/>
    </source>
</evidence>
<comment type="caution">
    <text evidence="2">The sequence shown here is derived from an EMBL/GenBank/DDBJ whole genome shotgun (WGS) entry which is preliminary data.</text>
</comment>
<reference evidence="2 3" key="1">
    <citation type="journal article" date="2022" name="Nat. Genet.">
        <title>Improved pea reference genome and pan-genome highlight genomic features and evolutionary characteristics.</title>
        <authorList>
            <person name="Yang T."/>
            <person name="Liu R."/>
            <person name="Luo Y."/>
            <person name="Hu S."/>
            <person name="Wang D."/>
            <person name="Wang C."/>
            <person name="Pandey M.K."/>
            <person name="Ge S."/>
            <person name="Xu Q."/>
            <person name="Li N."/>
            <person name="Li G."/>
            <person name="Huang Y."/>
            <person name="Saxena R.K."/>
            <person name="Ji Y."/>
            <person name="Li M."/>
            <person name="Yan X."/>
            <person name="He Y."/>
            <person name="Liu Y."/>
            <person name="Wang X."/>
            <person name="Xiang C."/>
            <person name="Varshney R.K."/>
            <person name="Ding H."/>
            <person name="Gao S."/>
            <person name="Zong X."/>
        </authorList>
    </citation>
    <scope>NUCLEOTIDE SEQUENCE [LARGE SCALE GENOMIC DNA]</scope>
    <source>
        <strain evidence="2 3">cv. Zhongwan 6</strain>
    </source>
</reference>
<dbReference type="InterPro" id="IPR041588">
    <property type="entry name" value="Integrase_H2C2"/>
</dbReference>